<organism evidence="1 2">
    <name type="scientific">Porites evermanni</name>
    <dbReference type="NCBI Taxonomy" id="104178"/>
    <lineage>
        <taxon>Eukaryota</taxon>
        <taxon>Metazoa</taxon>
        <taxon>Cnidaria</taxon>
        <taxon>Anthozoa</taxon>
        <taxon>Hexacorallia</taxon>
        <taxon>Scleractinia</taxon>
        <taxon>Fungiina</taxon>
        <taxon>Poritidae</taxon>
        <taxon>Porites</taxon>
    </lineage>
</organism>
<gene>
    <name evidence="1" type="ORF">PEVE_00020192</name>
</gene>
<keyword evidence="2" id="KW-1185">Reference proteome</keyword>
<protein>
    <submittedName>
        <fullName evidence="1">Uncharacterized protein</fullName>
    </submittedName>
</protein>
<reference evidence="1 2" key="1">
    <citation type="submission" date="2022-05" db="EMBL/GenBank/DDBJ databases">
        <authorList>
            <consortium name="Genoscope - CEA"/>
            <person name="William W."/>
        </authorList>
    </citation>
    <scope>NUCLEOTIDE SEQUENCE [LARGE SCALE GENOMIC DNA]</scope>
</reference>
<dbReference type="EMBL" id="CALNXI010000271">
    <property type="protein sequence ID" value="CAH3023685.1"/>
    <property type="molecule type" value="Genomic_DNA"/>
</dbReference>
<sequence length="115" mass="12675">MEDARARIELQQLKGAVIHVAQPRSISGGCQLFGQVLSRTTICTIVLSRQISLSTNTWLSNVETTVADYKWIYSRSTGKLGRLLLRTDKAGHPCGSNALFDPLEKRGRGVRSADM</sequence>
<evidence type="ECO:0000313" key="1">
    <source>
        <dbReference type="EMBL" id="CAH3023685.1"/>
    </source>
</evidence>
<comment type="caution">
    <text evidence="1">The sequence shown here is derived from an EMBL/GenBank/DDBJ whole genome shotgun (WGS) entry which is preliminary data.</text>
</comment>
<name>A0ABN8M286_9CNID</name>
<evidence type="ECO:0000313" key="2">
    <source>
        <dbReference type="Proteomes" id="UP001159427"/>
    </source>
</evidence>
<proteinExistence type="predicted"/>
<accession>A0ABN8M286</accession>
<dbReference type="Proteomes" id="UP001159427">
    <property type="component" value="Unassembled WGS sequence"/>
</dbReference>